<dbReference type="AlphaFoldDB" id="A0A0F9L3L7"/>
<organism evidence="1">
    <name type="scientific">marine sediment metagenome</name>
    <dbReference type="NCBI Taxonomy" id="412755"/>
    <lineage>
        <taxon>unclassified sequences</taxon>
        <taxon>metagenomes</taxon>
        <taxon>ecological metagenomes</taxon>
    </lineage>
</organism>
<evidence type="ECO:0000313" key="1">
    <source>
        <dbReference type="EMBL" id="KKM88368.1"/>
    </source>
</evidence>
<accession>A0A0F9L3L7</accession>
<comment type="caution">
    <text evidence="1">The sequence shown here is derived from an EMBL/GenBank/DDBJ whole genome shotgun (WGS) entry which is preliminary data.</text>
</comment>
<dbReference type="EMBL" id="LAZR01006966">
    <property type="protein sequence ID" value="KKM88368.1"/>
    <property type="molecule type" value="Genomic_DNA"/>
</dbReference>
<reference evidence="1" key="1">
    <citation type="journal article" date="2015" name="Nature">
        <title>Complex archaea that bridge the gap between prokaryotes and eukaryotes.</title>
        <authorList>
            <person name="Spang A."/>
            <person name="Saw J.H."/>
            <person name="Jorgensen S.L."/>
            <person name="Zaremba-Niedzwiedzka K."/>
            <person name="Martijn J."/>
            <person name="Lind A.E."/>
            <person name="van Eijk R."/>
            <person name="Schleper C."/>
            <person name="Guy L."/>
            <person name="Ettema T.J."/>
        </authorList>
    </citation>
    <scope>NUCLEOTIDE SEQUENCE</scope>
</reference>
<proteinExistence type="predicted"/>
<sequence length="97" mass="9905">MDHVCRAKVRCASRWKSWPGRAGPVLAGITAGTQADAALGEPKTALRGPGDRIGSWETPATVGGAAPPGNLGLGPLASVTIVLPYSPTLLETPLGRH</sequence>
<gene>
    <name evidence="1" type="ORF">LCGC14_1259500</name>
</gene>
<protein>
    <submittedName>
        <fullName evidence="1">Uncharacterized protein</fullName>
    </submittedName>
</protein>
<name>A0A0F9L3L7_9ZZZZ</name>